<name>A0A0D0CFC8_9AGAR</name>
<keyword evidence="4" id="KW-1185">Reference proteome</keyword>
<dbReference type="HOGENOM" id="CLU_2722506_0_0_1"/>
<feature type="region of interest" description="Disordered" evidence="1">
    <location>
        <begin position="24"/>
        <end position="48"/>
    </location>
</feature>
<gene>
    <name evidence="3" type="ORF">GYMLUDRAFT_247581</name>
</gene>
<evidence type="ECO:0000256" key="1">
    <source>
        <dbReference type="SAM" id="MobiDB-lite"/>
    </source>
</evidence>
<protein>
    <submittedName>
        <fullName evidence="3">Uncharacterized protein</fullName>
    </submittedName>
</protein>
<proteinExistence type="predicted"/>
<dbReference type="EMBL" id="KN834795">
    <property type="protein sequence ID" value="KIK56802.1"/>
    <property type="molecule type" value="Genomic_DNA"/>
</dbReference>
<reference evidence="3 4" key="1">
    <citation type="submission" date="2014-04" db="EMBL/GenBank/DDBJ databases">
        <title>Evolutionary Origins and Diversification of the Mycorrhizal Mutualists.</title>
        <authorList>
            <consortium name="DOE Joint Genome Institute"/>
            <consortium name="Mycorrhizal Genomics Consortium"/>
            <person name="Kohler A."/>
            <person name="Kuo A."/>
            <person name="Nagy L.G."/>
            <person name="Floudas D."/>
            <person name="Copeland A."/>
            <person name="Barry K.W."/>
            <person name="Cichocki N."/>
            <person name="Veneault-Fourrey C."/>
            <person name="LaButti K."/>
            <person name="Lindquist E.A."/>
            <person name="Lipzen A."/>
            <person name="Lundell T."/>
            <person name="Morin E."/>
            <person name="Murat C."/>
            <person name="Riley R."/>
            <person name="Ohm R."/>
            <person name="Sun H."/>
            <person name="Tunlid A."/>
            <person name="Henrissat B."/>
            <person name="Grigoriev I.V."/>
            <person name="Hibbett D.S."/>
            <person name="Martin F."/>
        </authorList>
    </citation>
    <scope>NUCLEOTIDE SEQUENCE [LARGE SCALE GENOMIC DNA]</scope>
    <source>
        <strain evidence="3 4">FD-317 M1</strain>
    </source>
</reference>
<feature type="signal peptide" evidence="2">
    <location>
        <begin position="1"/>
        <end position="19"/>
    </location>
</feature>
<evidence type="ECO:0000256" key="2">
    <source>
        <dbReference type="SAM" id="SignalP"/>
    </source>
</evidence>
<evidence type="ECO:0000313" key="3">
    <source>
        <dbReference type="EMBL" id="KIK56802.1"/>
    </source>
</evidence>
<keyword evidence="2" id="KW-0732">Signal</keyword>
<sequence length="72" mass="7067">MSSNASALLNLLSVAQVTGLGGYLDGSITTPAPAPTPATAVPAPAPATASVTPVLAATPINSQNPSPEEWEL</sequence>
<accession>A0A0D0CFC8</accession>
<dbReference type="AlphaFoldDB" id="A0A0D0CFC8"/>
<feature type="chain" id="PRO_5002220253" evidence="2">
    <location>
        <begin position="20"/>
        <end position="72"/>
    </location>
</feature>
<feature type="compositionally biased region" description="Low complexity" evidence="1">
    <location>
        <begin position="37"/>
        <end position="48"/>
    </location>
</feature>
<dbReference type="Proteomes" id="UP000053593">
    <property type="component" value="Unassembled WGS sequence"/>
</dbReference>
<organism evidence="3 4">
    <name type="scientific">Collybiopsis luxurians FD-317 M1</name>
    <dbReference type="NCBI Taxonomy" id="944289"/>
    <lineage>
        <taxon>Eukaryota</taxon>
        <taxon>Fungi</taxon>
        <taxon>Dikarya</taxon>
        <taxon>Basidiomycota</taxon>
        <taxon>Agaricomycotina</taxon>
        <taxon>Agaricomycetes</taxon>
        <taxon>Agaricomycetidae</taxon>
        <taxon>Agaricales</taxon>
        <taxon>Marasmiineae</taxon>
        <taxon>Omphalotaceae</taxon>
        <taxon>Collybiopsis</taxon>
        <taxon>Collybiopsis luxurians</taxon>
    </lineage>
</organism>
<evidence type="ECO:0000313" key="4">
    <source>
        <dbReference type="Proteomes" id="UP000053593"/>
    </source>
</evidence>